<accession>A0ABR7LTT7</accession>
<evidence type="ECO:0000256" key="1">
    <source>
        <dbReference type="ARBA" id="ARBA00009625"/>
    </source>
</evidence>
<dbReference type="InterPro" id="IPR005129">
    <property type="entry name" value="GTPase_ArgK"/>
</dbReference>
<dbReference type="CDD" id="cd03114">
    <property type="entry name" value="MMAA-like"/>
    <property type="match status" value="1"/>
</dbReference>
<sequence>MTEALKVFDDRDVAQSLAERARQGDIRAVARLLTIAEQDPASLEGVAGLREIPSDAQVIGITGPPGAGKSTLIGALVTELRTHDHRIGVLAVDPSSPLTAGALLGDRIRMQSHAHDDGVFIRSLASRGQLGGVSAVTPLAIRILLATGHHRVVVETVGVGQSEVEIAQLADTTVVVMAPGLGDGVQAGKAGLMEVADIYVVNKADRDGATEVRRQLQSMISWGRARGPGDWRRPIVMTTSTTGDGVEALADEARRHHVWLRASGSTERRTARAMAELEAAMLQPVSARLATARADGTYDALITEIVAGQLDGWTAAKALRDDASMH</sequence>
<dbReference type="Proteomes" id="UP000805614">
    <property type="component" value="Unassembled WGS sequence"/>
</dbReference>
<reference evidence="7 8" key="1">
    <citation type="submission" date="2020-06" db="EMBL/GenBank/DDBJ databases">
        <title>Actinomadura xiongansis sp. nov., isolated from soil of Baiyangdian.</title>
        <authorList>
            <person name="Zhang X."/>
        </authorList>
    </citation>
    <scope>NUCLEOTIDE SEQUENCE [LARGE SCALE GENOMIC DNA]</scope>
    <source>
        <strain evidence="7 8">HBUM206468</strain>
    </source>
</reference>
<evidence type="ECO:0000256" key="2">
    <source>
        <dbReference type="ARBA" id="ARBA00022741"/>
    </source>
</evidence>
<dbReference type="NCBIfam" id="TIGR00750">
    <property type="entry name" value="lao"/>
    <property type="match status" value="1"/>
</dbReference>
<dbReference type="InterPro" id="IPR003593">
    <property type="entry name" value="AAA+_ATPase"/>
</dbReference>
<dbReference type="SMART" id="SM00382">
    <property type="entry name" value="AAA"/>
    <property type="match status" value="1"/>
</dbReference>
<evidence type="ECO:0000256" key="3">
    <source>
        <dbReference type="ARBA" id="ARBA00022801"/>
    </source>
</evidence>
<keyword evidence="5" id="KW-0143">Chaperone</keyword>
<dbReference type="PANTHER" id="PTHR43087:SF1">
    <property type="entry name" value="LAO_AO TRANSPORT SYSTEM ATPASE"/>
    <property type="match status" value="1"/>
</dbReference>
<dbReference type="Pfam" id="PF03308">
    <property type="entry name" value="MeaB"/>
    <property type="match status" value="1"/>
</dbReference>
<comment type="similarity">
    <text evidence="1">Belongs to the SIMIBI class G3E GTPase family. ArgK/MeaB subfamily.</text>
</comment>
<comment type="caution">
    <text evidence="7">The sequence shown here is derived from an EMBL/GenBank/DDBJ whole genome shotgun (WGS) entry which is preliminary data.</text>
</comment>
<evidence type="ECO:0000256" key="4">
    <source>
        <dbReference type="ARBA" id="ARBA00023134"/>
    </source>
</evidence>
<gene>
    <name evidence="7" type="primary">meaB</name>
    <name evidence="7" type="ORF">HKK74_21720</name>
</gene>
<dbReference type="EMBL" id="JABVEC010000016">
    <property type="protein sequence ID" value="MBC6468093.1"/>
    <property type="molecule type" value="Genomic_DNA"/>
</dbReference>
<proteinExistence type="inferred from homology"/>
<evidence type="ECO:0000313" key="7">
    <source>
        <dbReference type="EMBL" id="MBC6468093.1"/>
    </source>
</evidence>
<evidence type="ECO:0000313" key="8">
    <source>
        <dbReference type="Proteomes" id="UP000805614"/>
    </source>
</evidence>
<organism evidence="7 8">
    <name type="scientific">Actinomadura alba</name>
    <dbReference type="NCBI Taxonomy" id="406431"/>
    <lineage>
        <taxon>Bacteria</taxon>
        <taxon>Bacillati</taxon>
        <taxon>Actinomycetota</taxon>
        <taxon>Actinomycetes</taxon>
        <taxon>Streptosporangiales</taxon>
        <taxon>Thermomonosporaceae</taxon>
        <taxon>Actinomadura</taxon>
    </lineage>
</organism>
<keyword evidence="8" id="KW-1185">Reference proteome</keyword>
<name>A0ABR7LTT7_9ACTN</name>
<dbReference type="SUPFAM" id="SSF52540">
    <property type="entry name" value="P-loop containing nucleoside triphosphate hydrolases"/>
    <property type="match status" value="1"/>
</dbReference>
<keyword evidence="4" id="KW-0342">GTP-binding</keyword>
<dbReference type="PANTHER" id="PTHR43087">
    <property type="entry name" value="LYSINE/ARGININE/ORNITHINE TRANSPORT SYSTEM KINASE"/>
    <property type="match status" value="1"/>
</dbReference>
<keyword evidence="3" id="KW-0378">Hydrolase</keyword>
<dbReference type="InterPro" id="IPR052040">
    <property type="entry name" value="GTPase/Isobutyryl-CoA_mutase"/>
</dbReference>
<dbReference type="InterPro" id="IPR027417">
    <property type="entry name" value="P-loop_NTPase"/>
</dbReference>
<protein>
    <submittedName>
        <fullName evidence="7">Methylmalonyl Co-A mutase-associated GTPase MeaB</fullName>
    </submittedName>
</protein>
<feature type="domain" description="AAA+ ATPase" evidence="6">
    <location>
        <begin position="55"/>
        <end position="264"/>
    </location>
</feature>
<evidence type="ECO:0000256" key="5">
    <source>
        <dbReference type="ARBA" id="ARBA00023186"/>
    </source>
</evidence>
<keyword evidence="2" id="KW-0547">Nucleotide-binding</keyword>
<evidence type="ECO:0000259" key="6">
    <source>
        <dbReference type="SMART" id="SM00382"/>
    </source>
</evidence>
<dbReference type="Gene3D" id="3.40.50.300">
    <property type="entry name" value="P-loop containing nucleotide triphosphate hydrolases"/>
    <property type="match status" value="1"/>
</dbReference>